<accession>A0ABW6TNL6</accession>
<sequence length="55" mass="5636">MESGHIALHCADKIHHPLAVALTPIARRQSRIRAGGGIGDTIPIGGDNLGIAASE</sequence>
<dbReference type="EMBL" id="JBIATK010000016">
    <property type="protein sequence ID" value="MFF4027673.1"/>
    <property type="molecule type" value="Genomic_DNA"/>
</dbReference>
<keyword evidence="2" id="KW-1185">Reference proteome</keyword>
<organism evidence="1 2">
    <name type="scientific">Nocardia elegans</name>
    <dbReference type="NCBI Taxonomy" id="300029"/>
    <lineage>
        <taxon>Bacteria</taxon>
        <taxon>Bacillati</taxon>
        <taxon>Actinomycetota</taxon>
        <taxon>Actinomycetes</taxon>
        <taxon>Mycobacteriales</taxon>
        <taxon>Nocardiaceae</taxon>
        <taxon>Nocardia</taxon>
    </lineage>
</organism>
<evidence type="ECO:0000313" key="2">
    <source>
        <dbReference type="Proteomes" id="UP001602089"/>
    </source>
</evidence>
<name>A0ABW6TNL6_9NOCA</name>
<gene>
    <name evidence="1" type="ORF">ACFYY5_32980</name>
</gene>
<protein>
    <submittedName>
        <fullName evidence="1">Uncharacterized protein</fullName>
    </submittedName>
</protein>
<evidence type="ECO:0000313" key="1">
    <source>
        <dbReference type="EMBL" id="MFF4027673.1"/>
    </source>
</evidence>
<comment type="caution">
    <text evidence="1">The sequence shown here is derived from an EMBL/GenBank/DDBJ whole genome shotgun (WGS) entry which is preliminary data.</text>
</comment>
<reference evidence="1 2" key="1">
    <citation type="submission" date="2024-10" db="EMBL/GenBank/DDBJ databases">
        <title>The Natural Products Discovery Center: Release of the First 8490 Sequenced Strains for Exploring Actinobacteria Biosynthetic Diversity.</title>
        <authorList>
            <person name="Kalkreuter E."/>
            <person name="Kautsar S.A."/>
            <person name="Yang D."/>
            <person name="Bader C.D."/>
            <person name="Teijaro C.N."/>
            <person name="Fluegel L."/>
            <person name="Davis C.M."/>
            <person name="Simpson J.R."/>
            <person name="Lauterbach L."/>
            <person name="Steele A.D."/>
            <person name="Gui C."/>
            <person name="Meng S."/>
            <person name="Li G."/>
            <person name="Viehrig K."/>
            <person name="Ye F."/>
            <person name="Su P."/>
            <person name="Kiefer A.F."/>
            <person name="Nichols A."/>
            <person name="Cepeda A.J."/>
            <person name="Yan W."/>
            <person name="Fan B."/>
            <person name="Jiang Y."/>
            <person name="Adhikari A."/>
            <person name="Zheng C.-J."/>
            <person name="Schuster L."/>
            <person name="Cowan T.M."/>
            <person name="Smanski M.J."/>
            <person name="Chevrette M.G."/>
            <person name="De Carvalho L.P.S."/>
            <person name="Shen B."/>
        </authorList>
    </citation>
    <scope>NUCLEOTIDE SEQUENCE [LARGE SCALE GENOMIC DNA]</scope>
    <source>
        <strain evidence="1 2">NPDC001867</strain>
    </source>
</reference>
<dbReference type="RefSeq" id="WP_167356732.1">
    <property type="nucleotide sequence ID" value="NZ_JBIATK010000016.1"/>
</dbReference>
<proteinExistence type="predicted"/>
<dbReference type="Proteomes" id="UP001602089">
    <property type="component" value="Unassembled WGS sequence"/>
</dbReference>